<name>A0A0H2WB82_BURMA</name>
<gene>
    <name evidence="1" type="ordered locus">BMAA0281</name>
</gene>
<sequence>MRYSNEILDVPASSKAARYLQRGAGGQSDRNGAETEPWFAVVKTRSGRSACACVRQPIIGA</sequence>
<dbReference type="AlphaFoldDB" id="A0A0H2WB82"/>
<accession>A0A0H2WB82</accession>
<dbReference type="KEGG" id="bma:BMAA0281"/>
<reference evidence="1 2" key="1">
    <citation type="journal article" date="2004" name="Proc. Natl. Acad. Sci. U.S.A.">
        <title>Structural flexibility in the Burkholderia mallei genome.</title>
        <authorList>
            <person name="Nierman W.C."/>
            <person name="DeShazer D."/>
            <person name="Kim H.S."/>
            <person name="Tettelin H."/>
            <person name="Nelson K.E."/>
            <person name="Feldblyum T."/>
            <person name="Ulrich R.L."/>
            <person name="Ronning C.M."/>
            <person name="Brinkac L.M."/>
            <person name="Daugherty S.C."/>
            <person name="Davidsen T.D."/>
            <person name="Deboy R.T."/>
            <person name="Dimitrov G."/>
            <person name="Dodson R.J."/>
            <person name="Durkin A.S."/>
            <person name="Gwinn M.L."/>
            <person name="Haft D.H."/>
            <person name="Khouri H."/>
            <person name="Kolonay J.F."/>
            <person name="Madupu R."/>
            <person name="Mohammoud Y."/>
            <person name="Nelson W.C."/>
            <person name="Radune D."/>
            <person name="Romero C.M."/>
            <person name="Sarria S."/>
            <person name="Selengut J."/>
            <person name="Shamblin C."/>
            <person name="Sullivan S.A."/>
            <person name="White O."/>
            <person name="Yu Y."/>
            <person name="Zafar N."/>
            <person name="Zhou L."/>
            <person name="Fraser C.M."/>
        </authorList>
    </citation>
    <scope>NUCLEOTIDE SEQUENCE [LARGE SCALE GENOMIC DNA]</scope>
    <source>
        <strain evidence="1 2">ATCC 23344</strain>
    </source>
</reference>
<proteinExistence type="predicted"/>
<organism evidence="1 2">
    <name type="scientific">Burkholderia mallei (strain ATCC 23344)</name>
    <dbReference type="NCBI Taxonomy" id="243160"/>
    <lineage>
        <taxon>Bacteria</taxon>
        <taxon>Pseudomonadati</taxon>
        <taxon>Pseudomonadota</taxon>
        <taxon>Betaproteobacteria</taxon>
        <taxon>Burkholderiales</taxon>
        <taxon>Burkholderiaceae</taxon>
        <taxon>Burkholderia</taxon>
        <taxon>pseudomallei group</taxon>
    </lineage>
</organism>
<dbReference type="EMBL" id="CP000011">
    <property type="protein sequence ID" value="AAU46219.1"/>
    <property type="molecule type" value="Genomic_DNA"/>
</dbReference>
<evidence type="ECO:0000313" key="1">
    <source>
        <dbReference type="EMBL" id="AAU46219.1"/>
    </source>
</evidence>
<protein>
    <submittedName>
        <fullName evidence="1">Uncharacterized protein</fullName>
    </submittedName>
</protein>
<dbReference type="HOGENOM" id="CLU_3077701_0_0_4"/>
<dbReference type="Proteomes" id="UP000006693">
    <property type="component" value="Chromosome 2"/>
</dbReference>
<evidence type="ECO:0000313" key="2">
    <source>
        <dbReference type="Proteomes" id="UP000006693"/>
    </source>
</evidence>
<keyword evidence="2" id="KW-1185">Reference proteome</keyword>